<dbReference type="InterPro" id="IPR001753">
    <property type="entry name" value="Enoyl-CoA_hydra/iso"/>
</dbReference>
<dbReference type="Pfam" id="PF00378">
    <property type="entry name" value="ECH_1"/>
    <property type="match status" value="1"/>
</dbReference>
<gene>
    <name evidence="2" type="ORF">JD82_04355</name>
</gene>
<keyword evidence="3" id="KW-1185">Reference proteome</keyword>
<dbReference type="RefSeq" id="WP_030533292.1">
    <property type="nucleotide sequence ID" value="NZ_JOIJ01000013.1"/>
</dbReference>
<organism evidence="2 3">
    <name type="scientific">Prauserella rugosa</name>
    <dbReference type="NCBI Taxonomy" id="43354"/>
    <lineage>
        <taxon>Bacteria</taxon>
        <taxon>Bacillati</taxon>
        <taxon>Actinomycetota</taxon>
        <taxon>Actinomycetes</taxon>
        <taxon>Pseudonocardiales</taxon>
        <taxon>Pseudonocardiaceae</taxon>
        <taxon>Prauserella</taxon>
    </lineage>
</organism>
<sequence length="267" mass="27508">MTTDDVLQVVDGDAGSGVRTLILNRPKAYNALTVELKERLLAALTEASEDESVRALVLTGAGKAFCAGQDLKEHVGLLQEGDPAPLRTVADHYNPIVKAITGMPKPVIAAVNGPAAGAGAALAYASDLRIAAGSANFLMAFANVGLGPDSGASWTLQRLVGYGRAQELMMLARTVDSTEALRIGLVGEVVADDELAGRAQELALKLAAGPTVAYAKIKSTLATAAEGTLDDALAAEEQAQAELGGTADHTEAVDAFVNKRKAIFTGK</sequence>
<dbReference type="PANTHER" id="PTHR43459:SF1">
    <property type="entry name" value="EG:BACN32G11.4 PROTEIN"/>
    <property type="match status" value="1"/>
</dbReference>
<dbReference type="PANTHER" id="PTHR43459">
    <property type="entry name" value="ENOYL-COA HYDRATASE"/>
    <property type="match status" value="1"/>
</dbReference>
<name>A0A660CJ62_9PSEU</name>
<dbReference type="Gene3D" id="1.10.12.10">
    <property type="entry name" value="Lyase 2-enoyl-coa Hydratase, Chain A, domain 2"/>
    <property type="match status" value="1"/>
</dbReference>
<comment type="caution">
    <text evidence="2">The sequence shown here is derived from an EMBL/GenBank/DDBJ whole genome shotgun (WGS) entry which is preliminary data.</text>
</comment>
<evidence type="ECO:0000256" key="1">
    <source>
        <dbReference type="ARBA" id="ARBA00005254"/>
    </source>
</evidence>
<dbReference type="SUPFAM" id="SSF52096">
    <property type="entry name" value="ClpP/crotonase"/>
    <property type="match status" value="1"/>
</dbReference>
<accession>A0A660CJ62</accession>
<dbReference type="InterPro" id="IPR029045">
    <property type="entry name" value="ClpP/crotonase-like_dom_sf"/>
</dbReference>
<evidence type="ECO:0000313" key="2">
    <source>
        <dbReference type="EMBL" id="TWH22474.1"/>
    </source>
</evidence>
<dbReference type="Proteomes" id="UP000317303">
    <property type="component" value="Unassembled WGS sequence"/>
</dbReference>
<proteinExistence type="inferred from homology"/>
<dbReference type="AlphaFoldDB" id="A0A660CJ62"/>
<dbReference type="EMBL" id="VLJV01000001">
    <property type="protein sequence ID" value="TWH22474.1"/>
    <property type="molecule type" value="Genomic_DNA"/>
</dbReference>
<dbReference type="GO" id="GO:0016853">
    <property type="term" value="F:isomerase activity"/>
    <property type="evidence" value="ECO:0007669"/>
    <property type="project" value="UniProtKB-KW"/>
</dbReference>
<reference evidence="2 3" key="1">
    <citation type="submission" date="2019-07" db="EMBL/GenBank/DDBJ databases">
        <title>R&amp;d 2014.</title>
        <authorList>
            <person name="Klenk H.-P."/>
        </authorList>
    </citation>
    <scope>NUCLEOTIDE SEQUENCE [LARGE SCALE GENOMIC DNA]</scope>
    <source>
        <strain evidence="2 3">DSM 43194</strain>
    </source>
</reference>
<dbReference type="Gene3D" id="3.90.226.10">
    <property type="entry name" value="2-enoyl-CoA Hydratase, Chain A, domain 1"/>
    <property type="match status" value="1"/>
</dbReference>
<comment type="similarity">
    <text evidence="1">Belongs to the enoyl-CoA hydratase/isomerase family.</text>
</comment>
<dbReference type="OrthoDB" id="9777711at2"/>
<dbReference type="CDD" id="cd06558">
    <property type="entry name" value="crotonase-like"/>
    <property type="match status" value="1"/>
</dbReference>
<dbReference type="InterPro" id="IPR014748">
    <property type="entry name" value="Enoyl-CoA_hydra_C"/>
</dbReference>
<protein>
    <submittedName>
        <fullName evidence="2">2-(1,2-epoxy-1,2-dihydrophenyl)acetyl-CoA isomerase</fullName>
    </submittedName>
</protein>
<evidence type="ECO:0000313" key="3">
    <source>
        <dbReference type="Proteomes" id="UP000317303"/>
    </source>
</evidence>
<keyword evidence="2" id="KW-0413">Isomerase</keyword>